<gene>
    <name evidence="1" type="ORF">M378DRAFT_315754</name>
</gene>
<dbReference type="GO" id="GO:0016787">
    <property type="term" value="F:hydrolase activity"/>
    <property type="evidence" value="ECO:0007669"/>
    <property type="project" value="UniProtKB-KW"/>
</dbReference>
<accession>A0A0C2WB29</accession>
<organism evidence="1 2">
    <name type="scientific">Amanita muscaria (strain Koide BX008)</name>
    <dbReference type="NCBI Taxonomy" id="946122"/>
    <lineage>
        <taxon>Eukaryota</taxon>
        <taxon>Fungi</taxon>
        <taxon>Dikarya</taxon>
        <taxon>Basidiomycota</taxon>
        <taxon>Agaricomycotina</taxon>
        <taxon>Agaricomycetes</taxon>
        <taxon>Agaricomycetidae</taxon>
        <taxon>Agaricales</taxon>
        <taxon>Pluteineae</taxon>
        <taxon>Amanitaceae</taxon>
        <taxon>Amanita</taxon>
    </lineage>
</organism>
<evidence type="ECO:0000313" key="1">
    <source>
        <dbReference type="EMBL" id="KIL58467.1"/>
    </source>
</evidence>
<sequence length="97" mass="11055">MWSGDNAALPATWEHMAVGVKIVRHCGYNVCWWWVLLLLESTNLAHVLFFSTADVGGFFGKPESEMLVIFAPLFHAHAHIDTKCREPNLLDQPYKAW</sequence>
<proteinExistence type="predicted"/>
<dbReference type="AlphaFoldDB" id="A0A0C2WB29"/>
<dbReference type="HOGENOM" id="CLU_2346202_0_0_1"/>
<dbReference type="InParanoid" id="A0A0C2WB29"/>
<protein>
    <submittedName>
        <fullName evidence="1">Glycoside hydrolase family 31 protein</fullName>
    </submittedName>
</protein>
<keyword evidence="2" id="KW-1185">Reference proteome</keyword>
<reference evidence="1 2" key="1">
    <citation type="submission" date="2014-04" db="EMBL/GenBank/DDBJ databases">
        <title>Evolutionary Origins and Diversification of the Mycorrhizal Mutualists.</title>
        <authorList>
            <consortium name="DOE Joint Genome Institute"/>
            <consortium name="Mycorrhizal Genomics Consortium"/>
            <person name="Kohler A."/>
            <person name="Kuo A."/>
            <person name="Nagy L.G."/>
            <person name="Floudas D."/>
            <person name="Copeland A."/>
            <person name="Barry K.W."/>
            <person name="Cichocki N."/>
            <person name="Veneault-Fourrey C."/>
            <person name="LaButti K."/>
            <person name="Lindquist E.A."/>
            <person name="Lipzen A."/>
            <person name="Lundell T."/>
            <person name="Morin E."/>
            <person name="Murat C."/>
            <person name="Riley R."/>
            <person name="Ohm R."/>
            <person name="Sun H."/>
            <person name="Tunlid A."/>
            <person name="Henrissat B."/>
            <person name="Grigoriev I.V."/>
            <person name="Hibbett D.S."/>
            <person name="Martin F."/>
        </authorList>
    </citation>
    <scope>NUCLEOTIDE SEQUENCE [LARGE SCALE GENOMIC DNA]</scope>
    <source>
        <strain evidence="1 2">Koide BX008</strain>
    </source>
</reference>
<name>A0A0C2WB29_AMAMK</name>
<evidence type="ECO:0000313" key="2">
    <source>
        <dbReference type="Proteomes" id="UP000054549"/>
    </source>
</evidence>
<keyword evidence="1" id="KW-0378">Hydrolase</keyword>
<dbReference type="EMBL" id="KN818337">
    <property type="protein sequence ID" value="KIL58467.1"/>
    <property type="molecule type" value="Genomic_DNA"/>
</dbReference>
<dbReference type="OrthoDB" id="3237269at2759"/>
<dbReference type="Proteomes" id="UP000054549">
    <property type="component" value="Unassembled WGS sequence"/>
</dbReference>
<dbReference type="Gene3D" id="3.20.20.80">
    <property type="entry name" value="Glycosidases"/>
    <property type="match status" value="1"/>
</dbReference>
<dbReference type="STRING" id="946122.A0A0C2WB29"/>